<dbReference type="InterPro" id="IPR016174">
    <property type="entry name" value="Di-haem_cyt_TM"/>
</dbReference>
<evidence type="ECO:0000256" key="8">
    <source>
        <dbReference type="ARBA" id="ARBA00022982"/>
    </source>
</evidence>
<sequence>MKDSPRRYGSVTRALHWLIALLVIAQLASVFLGFIWKNNVFSQLILPWHTTIGVSVLTVMAIRTLWALSQLSRRPAHEGKLQRLAIAGHVAMYALLILMPLSGALMTWGMGYGVHVFGTAWFEGADAPWAAGFGKLHGTFAWLLTFMIVGHVCMAMFHHFRLRDGTLHRMLGRRGDDRDTRSG</sequence>
<dbReference type="AlphaFoldDB" id="A0A1Q8SUV0"/>
<dbReference type="SUPFAM" id="SSF81342">
    <property type="entry name" value="Transmembrane di-heme cytochromes"/>
    <property type="match status" value="1"/>
</dbReference>
<dbReference type="PANTHER" id="PTHR30529">
    <property type="entry name" value="CYTOCHROME B561"/>
    <property type="match status" value="1"/>
</dbReference>
<evidence type="ECO:0000256" key="5">
    <source>
        <dbReference type="ARBA" id="ARBA00022617"/>
    </source>
</evidence>
<keyword evidence="16" id="KW-1185">Reference proteome</keyword>
<evidence type="ECO:0000256" key="13">
    <source>
        <dbReference type="SAM" id="Phobius"/>
    </source>
</evidence>
<evidence type="ECO:0000256" key="3">
    <source>
        <dbReference type="ARBA" id="ARBA00022448"/>
    </source>
</evidence>
<evidence type="ECO:0000313" key="16">
    <source>
        <dbReference type="Proteomes" id="UP000186878"/>
    </source>
</evidence>
<evidence type="ECO:0000256" key="1">
    <source>
        <dbReference type="ARBA" id="ARBA00001970"/>
    </source>
</evidence>
<dbReference type="GO" id="GO:0005886">
    <property type="term" value="C:plasma membrane"/>
    <property type="evidence" value="ECO:0007669"/>
    <property type="project" value="UniProtKB-SubCell"/>
</dbReference>
<name>A0A1Q8SUV0_9GAMM</name>
<dbReference type="PANTHER" id="PTHR30529:SF1">
    <property type="entry name" value="CYTOCHROME B561 HOMOLOG 2"/>
    <property type="match status" value="1"/>
</dbReference>
<gene>
    <name evidence="15" type="ORF">BTW07_06040</name>
</gene>
<feature type="transmembrane region" description="Helical" evidence="13">
    <location>
        <begin position="90"/>
        <end position="111"/>
    </location>
</feature>
<accession>A0A1Q8SUV0</accession>
<evidence type="ECO:0000256" key="9">
    <source>
        <dbReference type="ARBA" id="ARBA00022989"/>
    </source>
</evidence>
<dbReference type="GO" id="GO:0022904">
    <property type="term" value="P:respiratory electron transport chain"/>
    <property type="evidence" value="ECO:0007669"/>
    <property type="project" value="InterPro"/>
</dbReference>
<evidence type="ECO:0000256" key="10">
    <source>
        <dbReference type="ARBA" id="ARBA00023004"/>
    </source>
</evidence>
<keyword evidence="8" id="KW-0249">Electron transport</keyword>
<keyword evidence="10" id="KW-0408">Iron</keyword>
<evidence type="ECO:0000313" key="15">
    <source>
        <dbReference type="EMBL" id="OLO05214.1"/>
    </source>
</evidence>
<comment type="cofactor">
    <cofactor evidence="1">
        <name>heme b</name>
        <dbReference type="ChEBI" id="CHEBI:60344"/>
    </cofactor>
</comment>
<organism evidence="15 16">
    <name type="scientific">Salinicola socius</name>
    <dbReference type="NCBI Taxonomy" id="404433"/>
    <lineage>
        <taxon>Bacteria</taxon>
        <taxon>Pseudomonadati</taxon>
        <taxon>Pseudomonadota</taxon>
        <taxon>Gammaproteobacteria</taxon>
        <taxon>Oceanospirillales</taxon>
        <taxon>Halomonadaceae</taxon>
        <taxon>Salinicola</taxon>
    </lineage>
</organism>
<dbReference type="Gene3D" id="1.20.950.20">
    <property type="entry name" value="Transmembrane di-heme cytochromes, Chain C"/>
    <property type="match status" value="1"/>
</dbReference>
<dbReference type="InterPro" id="IPR011577">
    <property type="entry name" value="Cyt_b561_bac/Ni-Hgenase"/>
</dbReference>
<dbReference type="EMBL" id="MSDO01000005">
    <property type="protein sequence ID" value="OLO05214.1"/>
    <property type="molecule type" value="Genomic_DNA"/>
</dbReference>
<dbReference type="GO" id="GO:0009055">
    <property type="term" value="F:electron transfer activity"/>
    <property type="evidence" value="ECO:0007669"/>
    <property type="project" value="InterPro"/>
</dbReference>
<dbReference type="GO" id="GO:0046872">
    <property type="term" value="F:metal ion binding"/>
    <property type="evidence" value="ECO:0007669"/>
    <property type="project" value="UniProtKB-KW"/>
</dbReference>
<comment type="subcellular location">
    <subcellularLocation>
        <location evidence="2">Cell membrane</location>
        <topology evidence="2">Multi-pass membrane protein</topology>
    </subcellularLocation>
</comment>
<proteinExistence type="inferred from homology"/>
<reference evidence="15 16" key="1">
    <citation type="submission" date="2016-12" db="EMBL/GenBank/DDBJ databases">
        <title>Draft genome sequences of strains Salinicola socius SMB35, Salinicola sp. MH3R3-1 and Chromohalobacter sp. SMB17 from the Verkhnekamsk potash mining region of Russia.</title>
        <authorList>
            <person name="Mavrodi D.V."/>
            <person name="Olsson B.E."/>
            <person name="Korsakova E.S."/>
            <person name="Pyankova A."/>
            <person name="Mavrodi O.V."/>
            <person name="Plotnikova E.G."/>
        </authorList>
    </citation>
    <scope>NUCLEOTIDE SEQUENCE [LARGE SCALE GENOMIC DNA]</scope>
    <source>
        <strain evidence="15 16">SMB35</strain>
    </source>
</reference>
<keyword evidence="7" id="KW-0479">Metal-binding</keyword>
<comment type="caution">
    <text evidence="15">The sequence shown here is derived from an EMBL/GenBank/DDBJ whole genome shotgun (WGS) entry which is preliminary data.</text>
</comment>
<protein>
    <recommendedName>
        <fullName evidence="14">Cytochrome b561 bacterial/Ni-hydrogenase domain-containing protein</fullName>
    </recommendedName>
</protein>
<keyword evidence="9 13" id="KW-1133">Transmembrane helix</keyword>
<keyword evidence="6 13" id="KW-0812">Transmembrane</keyword>
<evidence type="ECO:0000256" key="12">
    <source>
        <dbReference type="ARBA" id="ARBA00037975"/>
    </source>
</evidence>
<keyword evidence="3" id="KW-0813">Transport</keyword>
<comment type="similarity">
    <text evidence="12">Belongs to the cytochrome b561 family.</text>
</comment>
<keyword evidence="5" id="KW-0349">Heme</keyword>
<evidence type="ECO:0000256" key="11">
    <source>
        <dbReference type="ARBA" id="ARBA00023136"/>
    </source>
</evidence>
<dbReference type="Pfam" id="PF01292">
    <property type="entry name" value="Ni_hydr_CYTB"/>
    <property type="match status" value="1"/>
</dbReference>
<evidence type="ECO:0000256" key="6">
    <source>
        <dbReference type="ARBA" id="ARBA00022692"/>
    </source>
</evidence>
<evidence type="ECO:0000256" key="2">
    <source>
        <dbReference type="ARBA" id="ARBA00004651"/>
    </source>
</evidence>
<dbReference type="GO" id="GO:0020037">
    <property type="term" value="F:heme binding"/>
    <property type="evidence" value="ECO:0007669"/>
    <property type="project" value="TreeGrafter"/>
</dbReference>
<dbReference type="STRING" id="404433.BTW07_06040"/>
<dbReference type="Proteomes" id="UP000186878">
    <property type="component" value="Unassembled WGS sequence"/>
</dbReference>
<feature type="transmembrane region" description="Helical" evidence="13">
    <location>
        <begin position="140"/>
        <end position="160"/>
    </location>
</feature>
<feature type="transmembrane region" description="Helical" evidence="13">
    <location>
        <begin position="48"/>
        <end position="69"/>
    </location>
</feature>
<evidence type="ECO:0000259" key="14">
    <source>
        <dbReference type="Pfam" id="PF01292"/>
    </source>
</evidence>
<keyword evidence="11 13" id="KW-0472">Membrane</keyword>
<feature type="domain" description="Cytochrome b561 bacterial/Ni-hydrogenase" evidence="14">
    <location>
        <begin position="7"/>
        <end position="172"/>
    </location>
</feature>
<evidence type="ECO:0000256" key="7">
    <source>
        <dbReference type="ARBA" id="ARBA00022723"/>
    </source>
</evidence>
<feature type="transmembrane region" description="Helical" evidence="13">
    <location>
        <begin position="14"/>
        <end position="36"/>
    </location>
</feature>
<keyword evidence="4" id="KW-1003">Cell membrane</keyword>
<dbReference type="InterPro" id="IPR052168">
    <property type="entry name" value="Cytochrome_b561_oxidase"/>
</dbReference>
<evidence type="ECO:0000256" key="4">
    <source>
        <dbReference type="ARBA" id="ARBA00022475"/>
    </source>
</evidence>